<sequence>MHDCLEFSFDPLGSEWFYICPFNLFMCSFSILAIRNYSGVDLSEQHLSATASKRFHKVIHLFP</sequence>
<accession>A0A5N6TH59</accession>
<name>A0A5N6TH59_ASPAV</name>
<evidence type="ECO:0000256" key="1">
    <source>
        <dbReference type="SAM" id="Phobius"/>
    </source>
</evidence>
<keyword evidence="3" id="KW-1185">Reference proteome</keyword>
<proteinExistence type="predicted"/>
<dbReference type="AlphaFoldDB" id="A0A5N6TH59"/>
<evidence type="ECO:0000313" key="3">
    <source>
        <dbReference type="Proteomes" id="UP000325780"/>
    </source>
</evidence>
<protein>
    <submittedName>
        <fullName evidence="2">Uncharacterized protein</fullName>
    </submittedName>
</protein>
<keyword evidence="1" id="KW-0472">Membrane</keyword>
<feature type="transmembrane region" description="Helical" evidence="1">
    <location>
        <begin position="16"/>
        <end position="34"/>
    </location>
</feature>
<keyword evidence="1" id="KW-0812">Transmembrane</keyword>
<dbReference type="Proteomes" id="UP000325780">
    <property type="component" value="Unassembled WGS sequence"/>
</dbReference>
<dbReference type="EMBL" id="ML742319">
    <property type="protein sequence ID" value="KAE8145715.1"/>
    <property type="molecule type" value="Genomic_DNA"/>
</dbReference>
<reference evidence="2 3" key="1">
    <citation type="submission" date="2019-04" db="EMBL/GenBank/DDBJ databases">
        <title>Friends and foes A comparative genomics study of 23 Aspergillus species from section Flavi.</title>
        <authorList>
            <consortium name="DOE Joint Genome Institute"/>
            <person name="Kjaerbolling I."/>
            <person name="Vesth T."/>
            <person name="Frisvad J.C."/>
            <person name="Nybo J.L."/>
            <person name="Theobald S."/>
            <person name="Kildgaard S."/>
            <person name="Isbrandt T."/>
            <person name="Kuo A."/>
            <person name="Sato A."/>
            <person name="Lyhne E.K."/>
            <person name="Kogle M.E."/>
            <person name="Wiebenga A."/>
            <person name="Kun R.S."/>
            <person name="Lubbers R.J."/>
            <person name="Makela M.R."/>
            <person name="Barry K."/>
            <person name="Chovatia M."/>
            <person name="Clum A."/>
            <person name="Daum C."/>
            <person name="Haridas S."/>
            <person name="He G."/>
            <person name="LaButti K."/>
            <person name="Lipzen A."/>
            <person name="Mondo S."/>
            <person name="Riley R."/>
            <person name="Salamov A."/>
            <person name="Simmons B.A."/>
            <person name="Magnuson J.K."/>
            <person name="Henrissat B."/>
            <person name="Mortensen U.H."/>
            <person name="Larsen T.O."/>
            <person name="Devries R.P."/>
            <person name="Grigoriev I.V."/>
            <person name="Machida M."/>
            <person name="Baker S.E."/>
            <person name="Andersen M.R."/>
        </authorList>
    </citation>
    <scope>NUCLEOTIDE SEQUENCE [LARGE SCALE GENOMIC DNA]</scope>
    <source>
        <strain evidence="2 3">IBT 18842</strain>
    </source>
</reference>
<evidence type="ECO:0000313" key="2">
    <source>
        <dbReference type="EMBL" id="KAE8145715.1"/>
    </source>
</evidence>
<gene>
    <name evidence="2" type="ORF">BDV25DRAFT_164045</name>
</gene>
<keyword evidence="1" id="KW-1133">Transmembrane helix</keyword>
<organism evidence="2 3">
    <name type="scientific">Aspergillus avenaceus</name>
    <dbReference type="NCBI Taxonomy" id="36643"/>
    <lineage>
        <taxon>Eukaryota</taxon>
        <taxon>Fungi</taxon>
        <taxon>Dikarya</taxon>
        <taxon>Ascomycota</taxon>
        <taxon>Pezizomycotina</taxon>
        <taxon>Eurotiomycetes</taxon>
        <taxon>Eurotiomycetidae</taxon>
        <taxon>Eurotiales</taxon>
        <taxon>Aspergillaceae</taxon>
        <taxon>Aspergillus</taxon>
        <taxon>Aspergillus subgen. Circumdati</taxon>
    </lineage>
</organism>